<gene>
    <name evidence="1" type="ORF">DSO57_1007074</name>
</gene>
<keyword evidence="2" id="KW-1185">Reference proteome</keyword>
<name>A0ACC2RYK2_9FUNG</name>
<evidence type="ECO:0000313" key="2">
    <source>
        <dbReference type="Proteomes" id="UP001165960"/>
    </source>
</evidence>
<sequence>MTLFQASLCYASSFLPELQGYFCSQSAPKLATTIKETQTQLVAHLQSAILDYKRHYDKKRIPGNNIQPCDSGQPPELTHSASWLTECQIFVTIQ</sequence>
<proteinExistence type="predicted"/>
<protein>
    <submittedName>
        <fullName evidence="1">Uncharacterized protein</fullName>
    </submittedName>
</protein>
<organism evidence="1 2">
    <name type="scientific">Entomophthora muscae</name>
    <dbReference type="NCBI Taxonomy" id="34485"/>
    <lineage>
        <taxon>Eukaryota</taxon>
        <taxon>Fungi</taxon>
        <taxon>Fungi incertae sedis</taxon>
        <taxon>Zoopagomycota</taxon>
        <taxon>Entomophthoromycotina</taxon>
        <taxon>Entomophthoromycetes</taxon>
        <taxon>Entomophthorales</taxon>
        <taxon>Entomophthoraceae</taxon>
        <taxon>Entomophthora</taxon>
    </lineage>
</organism>
<dbReference type="EMBL" id="QTSX02006410">
    <property type="protein sequence ID" value="KAJ9055162.1"/>
    <property type="molecule type" value="Genomic_DNA"/>
</dbReference>
<accession>A0ACC2RYK2</accession>
<reference evidence="1" key="1">
    <citation type="submission" date="2022-04" db="EMBL/GenBank/DDBJ databases">
        <title>Genome of the entomopathogenic fungus Entomophthora muscae.</title>
        <authorList>
            <person name="Elya C."/>
            <person name="Lovett B.R."/>
            <person name="Lee E."/>
            <person name="Macias A.M."/>
            <person name="Hajek A.E."/>
            <person name="De Bivort B.L."/>
            <person name="Kasson M.T."/>
            <person name="De Fine Licht H.H."/>
            <person name="Stajich J.E."/>
        </authorList>
    </citation>
    <scope>NUCLEOTIDE SEQUENCE</scope>
    <source>
        <strain evidence="1">Berkeley</strain>
    </source>
</reference>
<comment type="caution">
    <text evidence="1">The sequence shown here is derived from an EMBL/GenBank/DDBJ whole genome shotgun (WGS) entry which is preliminary data.</text>
</comment>
<evidence type="ECO:0000313" key="1">
    <source>
        <dbReference type="EMBL" id="KAJ9055162.1"/>
    </source>
</evidence>
<dbReference type="Proteomes" id="UP001165960">
    <property type="component" value="Unassembled WGS sequence"/>
</dbReference>